<feature type="transmembrane region" description="Helical" evidence="1">
    <location>
        <begin position="31"/>
        <end position="48"/>
    </location>
</feature>
<accession>A0A4D6MC20</accession>
<dbReference type="EMBL" id="CP039350">
    <property type="protein sequence ID" value="QCD98537.1"/>
    <property type="molecule type" value="Genomic_DNA"/>
</dbReference>
<evidence type="ECO:0000256" key="1">
    <source>
        <dbReference type="SAM" id="Phobius"/>
    </source>
</evidence>
<dbReference type="PANTHER" id="PTHR37078">
    <property type="entry name" value="NODULE CYSTEINE-RICH (NCR) SECRETED PEPTIDE"/>
    <property type="match status" value="1"/>
</dbReference>
<keyword evidence="1" id="KW-0812">Transmembrane</keyword>
<proteinExistence type="predicted"/>
<gene>
    <name evidence="2" type="ORF">DEO72_LG6g3259</name>
</gene>
<reference evidence="2 3" key="1">
    <citation type="submission" date="2019-04" db="EMBL/GenBank/DDBJ databases">
        <title>An improved genome assembly and genetic linkage map for asparagus bean, Vigna unguiculata ssp. sesquipedialis.</title>
        <authorList>
            <person name="Xia Q."/>
            <person name="Zhang R."/>
            <person name="Dong Y."/>
        </authorList>
    </citation>
    <scope>NUCLEOTIDE SEQUENCE [LARGE SCALE GENOMIC DNA]</scope>
    <source>
        <tissue evidence="2">Leaf</tissue>
    </source>
</reference>
<dbReference type="Proteomes" id="UP000501690">
    <property type="component" value="Linkage Group LG6"/>
</dbReference>
<organism evidence="2 3">
    <name type="scientific">Vigna unguiculata</name>
    <name type="common">Cowpea</name>
    <dbReference type="NCBI Taxonomy" id="3917"/>
    <lineage>
        <taxon>Eukaryota</taxon>
        <taxon>Viridiplantae</taxon>
        <taxon>Streptophyta</taxon>
        <taxon>Embryophyta</taxon>
        <taxon>Tracheophyta</taxon>
        <taxon>Spermatophyta</taxon>
        <taxon>Magnoliopsida</taxon>
        <taxon>eudicotyledons</taxon>
        <taxon>Gunneridae</taxon>
        <taxon>Pentapetalae</taxon>
        <taxon>rosids</taxon>
        <taxon>fabids</taxon>
        <taxon>Fabales</taxon>
        <taxon>Fabaceae</taxon>
        <taxon>Papilionoideae</taxon>
        <taxon>50 kb inversion clade</taxon>
        <taxon>NPAAA clade</taxon>
        <taxon>indigoferoid/millettioid clade</taxon>
        <taxon>Phaseoleae</taxon>
        <taxon>Vigna</taxon>
    </lineage>
</organism>
<evidence type="ECO:0000313" key="2">
    <source>
        <dbReference type="EMBL" id="QCD98537.1"/>
    </source>
</evidence>
<keyword evidence="1" id="KW-0472">Membrane</keyword>
<name>A0A4D6MC20_VIGUN</name>
<keyword evidence="3" id="KW-1185">Reference proteome</keyword>
<dbReference type="PANTHER" id="PTHR37078:SF4">
    <property type="entry name" value="PROTEIN, PUTATIVE-RELATED"/>
    <property type="match status" value="1"/>
</dbReference>
<sequence>MEKRCERSSLECDKKGVWPPQFRKKMLTQNWFMLFFVCLLIIARNLSVNPNTVEATRVLTINRNRSHFKGYTKRQVYSTLGMVCECCDGKAGECTTTWDDACSNLKCHPWKY</sequence>
<dbReference type="AlphaFoldDB" id="A0A4D6MC20"/>
<evidence type="ECO:0000313" key="3">
    <source>
        <dbReference type="Proteomes" id="UP000501690"/>
    </source>
</evidence>
<keyword evidence="1" id="KW-1133">Transmembrane helix</keyword>
<protein>
    <submittedName>
        <fullName evidence="2">Uncharacterized protein</fullName>
    </submittedName>
</protein>